<organism evidence="2 3">
    <name type="scientific">Phaeosphaeria nodorum (strain SN15 / ATCC MYA-4574 / FGSC 10173)</name>
    <name type="common">Glume blotch fungus</name>
    <name type="synonym">Parastagonospora nodorum</name>
    <dbReference type="NCBI Taxonomy" id="321614"/>
    <lineage>
        <taxon>Eukaryota</taxon>
        <taxon>Fungi</taxon>
        <taxon>Dikarya</taxon>
        <taxon>Ascomycota</taxon>
        <taxon>Pezizomycotina</taxon>
        <taxon>Dothideomycetes</taxon>
        <taxon>Pleosporomycetidae</taxon>
        <taxon>Pleosporales</taxon>
        <taxon>Pleosporineae</taxon>
        <taxon>Phaeosphaeriaceae</taxon>
        <taxon>Parastagonospora</taxon>
    </lineage>
</organism>
<dbReference type="Proteomes" id="UP000663193">
    <property type="component" value="Chromosome 14"/>
</dbReference>
<dbReference type="KEGG" id="pno:SNOG_11453"/>
<dbReference type="AlphaFoldDB" id="A0A7U2FCG1"/>
<feature type="signal peptide" evidence="1">
    <location>
        <begin position="1"/>
        <end position="19"/>
    </location>
</feature>
<dbReference type="RefSeq" id="XP_001801695.1">
    <property type="nucleotide sequence ID" value="XM_001801643.1"/>
</dbReference>
<keyword evidence="3" id="KW-1185">Reference proteome</keyword>
<dbReference type="VEuPathDB" id="FungiDB:JI435_114530"/>
<feature type="chain" id="PRO_5034340212" evidence="1">
    <location>
        <begin position="20"/>
        <end position="80"/>
    </location>
</feature>
<evidence type="ECO:0000313" key="2">
    <source>
        <dbReference type="EMBL" id="QRD02717.1"/>
    </source>
</evidence>
<accession>A0A7U2FCG1</accession>
<gene>
    <name evidence="2" type="ORF">JI435_114530</name>
</gene>
<evidence type="ECO:0000313" key="3">
    <source>
        <dbReference type="Proteomes" id="UP000663193"/>
    </source>
</evidence>
<dbReference type="EMBL" id="CP069036">
    <property type="protein sequence ID" value="QRD02717.1"/>
    <property type="molecule type" value="Genomic_DNA"/>
</dbReference>
<name>A0A7U2FCG1_PHANO</name>
<sequence length="80" mass="8446">MKFLSLAAFFAVLPALAAAVAIPAELQERQCQGRGGRCAGQYECCANTYCVEIICNSSKFFCEPLGATRCINPGSGGGRH</sequence>
<proteinExistence type="predicted"/>
<reference evidence="3" key="1">
    <citation type="journal article" date="2021" name="BMC Genomics">
        <title>Chromosome-level genome assembly and manually-curated proteome of model necrotroph Parastagonospora nodorum Sn15 reveals a genome-wide trove of candidate effector homologs, and redundancy of virulence-related functions within an accessory chromosome.</title>
        <authorList>
            <person name="Bertazzoni S."/>
            <person name="Jones D.A.B."/>
            <person name="Phan H.T."/>
            <person name="Tan K.-C."/>
            <person name="Hane J.K."/>
        </authorList>
    </citation>
    <scope>NUCLEOTIDE SEQUENCE [LARGE SCALE GENOMIC DNA]</scope>
    <source>
        <strain evidence="3">SN15 / ATCC MYA-4574 / FGSC 10173)</strain>
    </source>
</reference>
<protein>
    <submittedName>
        <fullName evidence="2">Uncharacterized protein</fullName>
    </submittedName>
</protein>
<keyword evidence="1" id="KW-0732">Signal</keyword>
<evidence type="ECO:0000256" key="1">
    <source>
        <dbReference type="SAM" id="SignalP"/>
    </source>
</evidence>